<protein>
    <recommendedName>
        <fullName evidence="2">SLH domain-containing protein</fullName>
    </recommendedName>
</protein>
<keyword evidence="1" id="KW-0732">Signal</keyword>
<feature type="chain" id="PRO_5018292028" description="SLH domain-containing protein" evidence="1">
    <location>
        <begin position="32"/>
        <end position="1192"/>
    </location>
</feature>
<dbReference type="InterPro" id="IPR013783">
    <property type="entry name" value="Ig-like_fold"/>
</dbReference>
<feature type="non-terminal residue" evidence="3">
    <location>
        <position position="1192"/>
    </location>
</feature>
<dbReference type="RefSeq" id="WP_192892920.1">
    <property type="nucleotide sequence ID" value="NZ_RIAX01000003.1"/>
</dbReference>
<dbReference type="PROSITE" id="PS51272">
    <property type="entry name" value="SLH"/>
    <property type="match status" value="2"/>
</dbReference>
<dbReference type="Pfam" id="PF16403">
    <property type="entry name" value="Bact_surface_Ig-like"/>
    <property type="match status" value="1"/>
</dbReference>
<feature type="domain" description="SLH" evidence="2">
    <location>
        <begin position="33"/>
        <end position="96"/>
    </location>
</feature>
<evidence type="ECO:0000313" key="4">
    <source>
        <dbReference type="Proteomes" id="UP000275473"/>
    </source>
</evidence>
<evidence type="ECO:0000313" key="3">
    <source>
        <dbReference type="EMBL" id="RNF39970.1"/>
    </source>
</evidence>
<dbReference type="InterPro" id="IPR001119">
    <property type="entry name" value="SLH_dom"/>
</dbReference>
<comment type="caution">
    <text evidence="3">The sequence shown here is derived from an EMBL/GenBank/DDBJ whole genome shotgun (WGS) entry which is preliminary data.</text>
</comment>
<dbReference type="Proteomes" id="UP000275473">
    <property type="component" value="Unassembled WGS sequence"/>
</dbReference>
<evidence type="ECO:0000256" key="1">
    <source>
        <dbReference type="SAM" id="SignalP"/>
    </source>
</evidence>
<feature type="domain" description="SLH" evidence="2">
    <location>
        <begin position="151"/>
        <end position="214"/>
    </location>
</feature>
<dbReference type="InterPro" id="IPR032179">
    <property type="entry name" value="Cry22Aa_Ig-like"/>
</dbReference>
<dbReference type="Pfam" id="PF00395">
    <property type="entry name" value="SLH"/>
    <property type="match status" value="3"/>
</dbReference>
<keyword evidence="4" id="KW-1185">Reference proteome</keyword>
<reference evidence="3 4" key="1">
    <citation type="journal article" date="2018" name="Int. J. Syst. Evol. Microbiol.">
        <title>Planococcus salinus sp. nov., a moderately halophilic bacterium isolated from a saline-alkali soil.</title>
        <authorList>
            <person name="Gan L."/>
        </authorList>
    </citation>
    <scope>NUCLEOTIDE SEQUENCE [LARGE SCALE GENOMIC DNA]</scope>
    <source>
        <strain evidence="3 4">LCB217</strain>
    </source>
</reference>
<organism evidence="3 4">
    <name type="scientific">Planococcus salinus</name>
    <dbReference type="NCBI Taxonomy" id="1848460"/>
    <lineage>
        <taxon>Bacteria</taxon>
        <taxon>Bacillati</taxon>
        <taxon>Bacillota</taxon>
        <taxon>Bacilli</taxon>
        <taxon>Bacillales</taxon>
        <taxon>Caryophanaceae</taxon>
        <taxon>Planococcus</taxon>
    </lineage>
</organism>
<evidence type="ECO:0000259" key="2">
    <source>
        <dbReference type="PROSITE" id="PS51272"/>
    </source>
</evidence>
<feature type="signal peptide" evidence="1">
    <location>
        <begin position="1"/>
        <end position="31"/>
    </location>
</feature>
<gene>
    <name evidence="3" type="ORF">EEX84_04825</name>
</gene>
<accession>A0A3M8P9N7</accession>
<proteinExistence type="predicted"/>
<dbReference type="Gene3D" id="2.60.40.10">
    <property type="entry name" value="Immunoglobulins"/>
    <property type="match status" value="1"/>
</dbReference>
<sequence length="1192" mass="126637">MAYQPKSYKKFVATAATATLVASAVAPSALADEVSTAAFTDVASQYETAVEYVVSNNIAKGFSDTQFGVNAQIKRGDAAVMIAQAAGLMNEDAPVSGFSDVPERGQLAVNSLKAAGVVNGKSATEFDFHSPITRGEAALMLSRAYELTAETADIPFTDVIGTRYDDAVAALVENEVTDGISATQFGTYQNIKRGDFARFLYRLAEEDTEAPKLSYDGDKTIEVAFGSDFVFPVIVAEDNVDENLTVDSVIENGAGEEVDEIDTEVPGTYTITFSATDAAGNVSEDLVFTVVVNEEDVFGIQSVEYADADTVVVTFTNGETFTIELDEDLVDGENEVTFEFDGNEYTVTVDFDEVAYAEEVAENFIAELPALEDLTLEDAEAIANVRELVDIALDLNEEAEIEGLDAFVELEEALAALQYETNFEAALEAALAAIADLPEDITLESIDALDAAREAADAVYALDADAEIGTITVLDDAEDEYADLVVAVANVTDVSTSSFQITLNTAIKGLVADDFDVTLVTGSGDDEESEALDFEVSSNAAGTVYTFSHADLAGEQGTINVDFWETDLGEFPINYTATALQAAITAINTGTVTLDELQAPVLNLQNVNPEFVSFYQTEIGESFTNTVELIQAAIDRANVEEVENALEALNDADVSEDETALTAAEFLAALTDNRIAFGLDADEVISGNANAYLAAYLELVEEDEDFEFTSAQEVAEFVLAVNADALEGLVTDVNAATGQDDLLDAFEAINIENVIEGTVGGVEFPFEYFLAIQSANPSTIAEVQEVVEAVNLEEVTAAVAETVAVPTVENLGDARAIIAALLEVGVEAEVVSGFTEELDALEELVAVNTAVQADEFAGLQTALTNTDLGLEGVITTSDALTAYQTALENILESDEDFVFSSVTEIQELINEVNLTFIEAVNTAVADADEGEEASDFFTALAAEALNLTGENSENTGAYYAQYELLLEADEDFEFATVQEIQSFVTEVNQLVAVNAEDSSVLLQVAIDNDVTTYQNLTGDQRTEVAELVIDATPEGGFSTLAEVIEAIEEQTSSYVTLLANVNNADEIVEVDAALEALEIPEYDALPAGEQLDVAEAILAIEGDFATIDAVETAVLTETVEAIATLIAELPEAGTVTLADAAEIEAARDAYDALTDAQQELVDDTVLVTLEMELADLQALEAALAAILAGEAE</sequence>
<dbReference type="EMBL" id="RIAX01000003">
    <property type="protein sequence ID" value="RNF39970.1"/>
    <property type="molecule type" value="Genomic_DNA"/>
</dbReference>
<name>A0A3M8P9N7_9BACL</name>
<dbReference type="AlphaFoldDB" id="A0A3M8P9N7"/>